<name>A0A5A8D7S0_CAFRO</name>
<evidence type="ECO:0000313" key="3">
    <source>
        <dbReference type="Proteomes" id="UP000325113"/>
    </source>
</evidence>
<dbReference type="PANTHER" id="PTHR14363:SF17">
    <property type="entry name" value="HEPARANASE-LIKE PROTEIN 3"/>
    <property type="match status" value="1"/>
</dbReference>
<sequence>MRTSRLLAAAWGPAALVVGAVAFAVATRASATAVVKIDASEPLSEVGELFMGMTTDWWLDFPDAPYAYKWSPKGGILQVDLDARMAALVRGLAPAMWRIGGTPADTVVYEFGSPPECAVHVENPYPGTKCLSAQRWGEILAFAKSTGVSLSFGLSGLYGRASPAAPMNITNAASLLSATAAMSSNATEALLAFQLGNELGNGDSKDWKAEPQVLAADSNRIRGVINSQWAGTAGAAARRPLLVGPDSGYSDAFYGPFLDAGAYSLNATTYHSYVCGSRHGGGGPCQAALLSAKGIANDDSGAHQTLNAAARSPVPGLPVWGGEVGPAYGGGVTGLSNRFGDMVWWVDHLARLQAIGVQAFDRSTLIGGSYELVNRSTHLPNPSYFAALAYHRLMGGRSLTASLSGNEDMVAYSACTAFGRGREAVAAAAASGTKSLVLSRAGATGATVHEHVFPGQASARAQRDSALADSPCSEALSPSSGGVTAVAVNINGTSPAAVSVGLAGADVPPGSTACVWQFRSGAAASTSGEPLYASETAEWLDGATGNWTRLAMGPSPGFALPAMATPQQLTVASGKVVVALGPFEFAFVVFPRNDCSCVQSVTERAWTVCTERNSESPVCTLRPPPFAQPLGLDRAVLADALASRPSHDPPPPRKSYSCTIVGTTKTRRKPCIAIDVHSPACSHPLAELSPDH</sequence>
<evidence type="ECO:0000256" key="1">
    <source>
        <dbReference type="ARBA" id="ARBA00009800"/>
    </source>
</evidence>
<evidence type="ECO:0000313" key="2">
    <source>
        <dbReference type="EMBL" id="KAA0160664.1"/>
    </source>
</evidence>
<evidence type="ECO:0008006" key="4">
    <source>
        <dbReference type="Google" id="ProtNLM"/>
    </source>
</evidence>
<reference evidence="2 3" key="1">
    <citation type="submission" date="2019-07" db="EMBL/GenBank/DDBJ databases">
        <title>Genomes of Cafeteria roenbergensis.</title>
        <authorList>
            <person name="Fischer M.G."/>
            <person name="Hackl T."/>
            <person name="Roman M."/>
        </authorList>
    </citation>
    <scope>NUCLEOTIDE SEQUENCE [LARGE SCALE GENOMIC DNA]</scope>
    <source>
        <strain evidence="2 3">Cflag</strain>
    </source>
</reference>
<accession>A0A5A8D7S0</accession>
<comment type="caution">
    <text evidence="2">The sequence shown here is derived from an EMBL/GenBank/DDBJ whole genome shotgun (WGS) entry which is preliminary data.</text>
</comment>
<dbReference type="GO" id="GO:0016020">
    <property type="term" value="C:membrane"/>
    <property type="evidence" value="ECO:0007669"/>
    <property type="project" value="InterPro"/>
</dbReference>
<dbReference type="GO" id="GO:0004566">
    <property type="term" value="F:beta-glucuronidase activity"/>
    <property type="evidence" value="ECO:0007669"/>
    <property type="project" value="TreeGrafter"/>
</dbReference>
<dbReference type="Pfam" id="PF03662">
    <property type="entry name" value="Glyco_hydro_79n"/>
    <property type="match status" value="1"/>
</dbReference>
<organism evidence="2 3">
    <name type="scientific">Cafeteria roenbergensis</name>
    <name type="common">Marine flagellate</name>
    <dbReference type="NCBI Taxonomy" id="33653"/>
    <lineage>
        <taxon>Eukaryota</taxon>
        <taxon>Sar</taxon>
        <taxon>Stramenopiles</taxon>
        <taxon>Bigyra</taxon>
        <taxon>Opalozoa</taxon>
        <taxon>Bicosoecida</taxon>
        <taxon>Cafeteriaceae</taxon>
        <taxon>Cafeteria</taxon>
    </lineage>
</organism>
<dbReference type="InterPro" id="IPR005199">
    <property type="entry name" value="Glyco_hydro_79"/>
</dbReference>
<dbReference type="AlphaFoldDB" id="A0A5A8D7S0"/>
<dbReference type="PANTHER" id="PTHR14363">
    <property type="entry name" value="HEPARANASE-RELATED"/>
    <property type="match status" value="1"/>
</dbReference>
<comment type="similarity">
    <text evidence="1">Belongs to the glycosyl hydrolase 79 family.</text>
</comment>
<dbReference type="Proteomes" id="UP000325113">
    <property type="component" value="Unassembled WGS sequence"/>
</dbReference>
<dbReference type="InterPro" id="IPR017853">
    <property type="entry name" value="GH"/>
</dbReference>
<protein>
    <recommendedName>
        <fullName evidence="4">Beta-glucuronidase C-terminal domain-containing protein</fullName>
    </recommendedName>
</protein>
<dbReference type="EMBL" id="VLTM01000042">
    <property type="protein sequence ID" value="KAA0160664.1"/>
    <property type="molecule type" value="Genomic_DNA"/>
</dbReference>
<dbReference type="Gene3D" id="3.20.20.80">
    <property type="entry name" value="Glycosidases"/>
    <property type="match status" value="1"/>
</dbReference>
<proteinExistence type="inferred from homology"/>
<gene>
    <name evidence="2" type="ORF">FNF31_04215</name>
</gene>
<dbReference type="SUPFAM" id="SSF51445">
    <property type="entry name" value="(Trans)glycosidases"/>
    <property type="match status" value="1"/>
</dbReference>